<comment type="caution">
    <text evidence="1">The sequence shown here is derived from an EMBL/GenBank/DDBJ whole genome shotgun (WGS) entry which is preliminary data.</text>
</comment>
<protein>
    <recommendedName>
        <fullName evidence="3">Integrase catalytic domain-containing protein</fullName>
    </recommendedName>
</protein>
<reference evidence="1 2" key="1">
    <citation type="submission" date="2020-07" db="EMBL/GenBank/DDBJ databases">
        <title>Exploring microbial biodiversity for novel pathways involved in the catabolism of aromatic compounds derived from lignin.</title>
        <authorList>
            <person name="Elkins J."/>
        </authorList>
    </citation>
    <scope>NUCLEOTIDE SEQUENCE [LARGE SCALE GENOMIC DNA]</scope>
    <source>
        <strain evidence="1 2">H2C3C</strain>
    </source>
</reference>
<sequence>MQPIFSDFITPPVPNPEQLAQLLEFQSATWPHQLGRFTPFKRERDGDYVIYRSVAWNPYDKSLHVLRVTSGTPKDVGAWETWHESADDKPLDDIYLVDDTVMPIEMKGARDKLRPSAMKGMDKRMRIVQAFAYLDPVGKGNPSDFIFNDLVVVSDSARSVALKRVVTALGQPHGFQTAIRKLFHKFVHNGGHPNALAKHTFRQGHPKMSRVGINKMKPGPKSASEVRVASRNVAIGAESHERRHPVRPSDETKFIRTLEQHWARLRCTMREAYDRMVLMDYPKWPKRLIPSLRSFRHHATKRLIPDLSLKSLREGKRLSAQYNDARVGQASHLTQGLIEILDVDGFVAKIGVAARIGARIESVHMTVMFAVSRLSGAILGYELAIRGENAEAFRRCIASVFLPKVERAQELGLTSTKGLLHGNIDAIFVDNGAGASEHVIVAACDEMGLMRMLPPPGRGDLKGVGEGVNSLMILMMLGEDSAYTRRTDHLSKDMRRRKAKDVPIPLDQFERLLLKAIQHYNLYTNKKRLRSHAMRTAGVGLTPEAIFNYTQAQRRGDAARKLTPREVFERFIPWQTRICRRGLVNFMSMRYTSDELVEHFNEHASQPGRPTPLPARVKRLDGHARILLWQKSDGTTAVLNIVEEDARNIGSVTWKGLEFLNADDSWREEILKPARRTSRNRVTGRTHSNVVKADGIRAGNEMGGLEGVSAKSARANAEGKQNARRGAAQADAYGIANTGVEVPGSEPARRTESSLAVESSYLQRLAQRLSRRIPGQEALEKR</sequence>
<dbReference type="RefSeq" id="WP_179743079.1">
    <property type="nucleotide sequence ID" value="NZ_JACCAS010000001.1"/>
</dbReference>
<keyword evidence="2" id="KW-1185">Reference proteome</keyword>
<dbReference type="EMBL" id="JACCAS010000001">
    <property type="protein sequence ID" value="NYH21714.1"/>
    <property type="molecule type" value="Genomic_DNA"/>
</dbReference>
<evidence type="ECO:0008006" key="3">
    <source>
        <dbReference type="Google" id="ProtNLM"/>
    </source>
</evidence>
<evidence type="ECO:0000313" key="2">
    <source>
        <dbReference type="Proteomes" id="UP000540929"/>
    </source>
</evidence>
<dbReference type="Proteomes" id="UP000540929">
    <property type="component" value="Unassembled WGS sequence"/>
</dbReference>
<name>A0A7Y9WIX3_9BURK</name>
<dbReference type="AlphaFoldDB" id="A0A7Y9WIX3"/>
<gene>
    <name evidence="1" type="ORF">GGD40_001193</name>
</gene>
<organism evidence="1 2">
    <name type="scientific">Paraburkholderia bryophila</name>
    <dbReference type="NCBI Taxonomy" id="420952"/>
    <lineage>
        <taxon>Bacteria</taxon>
        <taxon>Pseudomonadati</taxon>
        <taxon>Pseudomonadota</taxon>
        <taxon>Betaproteobacteria</taxon>
        <taxon>Burkholderiales</taxon>
        <taxon>Burkholderiaceae</taxon>
        <taxon>Paraburkholderia</taxon>
    </lineage>
</organism>
<accession>A0A7Y9WIX3</accession>
<proteinExistence type="predicted"/>
<evidence type="ECO:0000313" key="1">
    <source>
        <dbReference type="EMBL" id="NYH21714.1"/>
    </source>
</evidence>